<keyword evidence="4" id="KW-0249">Electron transport</keyword>
<feature type="domain" description="Cytochrome c-552/DMSO reductase-like haem-binding" evidence="6">
    <location>
        <begin position="68"/>
        <end position="302"/>
    </location>
</feature>
<proteinExistence type="predicted"/>
<gene>
    <name evidence="7" type="ORF">KDA27_07395</name>
</gene>
<evidence type="ECO:0000256" key="2">
    <source>
        <dbReference type="ARBA" id="ARBA00022617"/>
    </source>
</evidence>
<reference evidence="7" key="1">
    <citation type="submission" date="2020-04" db="EMBL/GenBank/DDBJ databases">
        <authorList>
            <person name="Zhang T."/>
        </authorList>
    </citation>
    <scope>NUCLEOTIDE SEQUENCE</scope>
    <source>
        <strain evidence="7">HKST-UBA02</strain>
    </source>
</reference>
<dbReference type="Proteomes" id="UP000739538">
    <property type="component" value="Unassembled WGS sequence"/>
</dbReference>
<evidence type="ECO:0000256" key="3">
    <source>
        <dbReference type="ARBA" id="ARBA00022723"/>
    </source>
</evidence>
<dbReference type="EMBL" id="JAGQHS010000027">
    <property type="protein sequence ID" value="MCA9755610.1"/>
    <property type="molecule type" value="Genomic_DNA"/>
</dbReference>
<evidence type="ECO:0000313" key="8">
    <source>
        <dbReference type="Proteomes" id="UP000739538"/>
    </source>
</evidence>
<evidence type="ECO:0000259" key="6">
    <source>
        <dbReference type="SMART" id="SM00887"/>
    </source>
</evidence>
<name>A0A956NDT0_UNCEI</name>
<keyword evidence="2" id="KW-0349">Heme</keyword>
<keyword evidence="3" id="KW-0479">Metal-binding</keyword>
<dbReference type="AlphaFoldDB" id="A0A956NDT0"/>
<dbReference type="GO" id="GO:0046872">
    <property type="term" value="F:metal ion binding"/>
    <property type="evidence" value="ECO:0007669"/>
    <property type="project" value="UniProtKB-KW"/>
</dbReference>
<evidence type="ECO:0000313" key="7">
    <source>
        <dbReference type="EMBL" id="MCA9755610.1"/>
    </source>
</evidence>
<dbReference type="Gene3D" id="2.60.40.1190">
    <property type="match status" value="1"/>
</dbReference>
<evidence type="ECO:0000256" key="1">
    <source>
        <dbReference type="ARBA" id="ARBA00022448"/>
    </source>
</evidence>
<accession>A0A956NDT0</accession>
<dbReference type="Pfam" id="PF09459">
    <property type="entry name" value="EB_dh"/>
    <property type="match status" value="1"/>
</dbReference>
<keyword evidence="5" id="KW-0408">Iron</keyword>
<evidence type="ECO:0000256" key="5">
    <source>
        <dbReference type="ARBA" id="ARBA00023004"/>
    </source>
</evidence>
<keyword evidence="1" id="KW-0813">Transport</keyword>
<comment type="caution">
    <text evidence="7">The sequence shown here is derived from an EMBL/GenBank/DDBJ whole genome shotgun (WGS) entry which is preliminary data.</text>
</comment>
<organism evidence="7 8">
    <name type="scientific">Eiseniibacteriota bacterium</name>
    <dbReference type="NCBI Taxonomy" id="2212470"/>
    <lineage>
        <taxon>Bacteria</taxon>
        <taxon>Candidatus Eiseniibacteriota</taxon>
    </lineage>
</organism>
<dbReference type="SMART" id="SM00887">
    <property type="entry name" value="EB_dh"/>
    <property type="match status" value="1"/>
</dbReference>
<protein>
    <recommendedName>
        <fullName evidence="6">Cytochrome c-552/DMSO reductase-like haem-binding domain-containing protein</fullName>
    </recommendedName>
</protein>
<evidence type="ECO:0000256" key="4">
    <source>
        <dbReference type="ARBA" id="ARBA00022982"/>
    </source>
</evidence>
<dbReference type="GO" id="GO:0020037">
    <property type="term" value="F:heme binding"/>
    <property type="evidence" value="ECO:0007669"/>
    <property type="project" value="InterPro"/>
</dbReference>
<sequence>MRPSNAEILGVILTLILTTGGVALGIFRGWSHAAQVSEEVRARRSDAWREAGKLVIRLVDDLPAVASDDVWSEAPVRSVEVRPQVVTMPILEDTTATVVEVQAVTDGRTISWRLSWMDPVPDTATDSGRFTDAVALQFPVSRNASFMMGGRDQRVQILHWKGIWQRDVEEGFQDVQDLHPNYWADLYWFAEAGGLPRVPDSFRDERSHAWFPAMQAGNPFSQFDRAQPIEELTAEGFGSLTSQPSSASWGSGAWADGRWTVVVSRPLRTDDSADYQFTRGMIGNVAIAVWQGGDGNVGGRKRYSEWIEFRVESIS</sequence>
<reference evidence="7" key="2">
    <citation type="journal article" date="2021" name="Microbiome">
        <title>Successional dynamics and alternative stable states in a saline activated sludge microbial community over 9 years.</title>
        <authorList>
            <person name="Wang Y."/>
            <person name="Ye J."/>
            <person name="Ju F."/>
            <person name="Liu L."/>
            <person name="Boyd J.A."/>
            <person name="Deng Y."/>
            <person name="Parks D.H."/>
            <person name="Jiang X."/>
            <person name="Yin X."/>
            <person name="Woodcroft B.J."/>
            <person name="Tyson G.W."/>
            <person name="Hugenholtz P."/>
            <person name="Polz M.F."/>
            <person name="Zhang T."/>
        </authorList>
    </citation>
    <scope>NUCLEOTIDE SEQUENCE</scope>
    <source>
        <strain evidence="7">HKST-UBA02</strain>
    </source>
</reference>
<dbReference type="InterPro" id="IPR019020">
    <property type="entry name" value="Cyt-c552/DMSO_Rdtase_haem-bd"/>
</dbReference>